<dbReference type="InterPro" id="IPR050250">
    <property type="entry name" value="Macrolide_Exporter_MacB"/>
</dbReference>
<dbReference type="Pfam" id="PF12704">
    <property type="entry name" value="MacB_PCD"/>
    <property type="match status" value="1"/>
</dbReference>
<dbReference type="InterPro" id="IPR003838">
    <property type="entry name" value="ABC3_permease_C"/>
</dbReference>
<dbReference type="InterPro" id="IPR025857">
    <property type="entry name" value="MacB_PCD"/>
</dbReference>
<comment type="caution">
    <text evidence="10">The sequence shown here is derived from an EMBL/GenBank/DDBJ whole genome shotgun (WGS) entry which is preliminary data.</text>
</comment>
<evidence type="ECO:0000256" key="3">
    <source>
        <dbReference type="ARBA" id="ARBA00022692"/>
    </source>
</evidence>
<evidence type="ECO:0000256" key="2">
    <source>
        <dbReference type="ARBA" id="ARBA00022475"/>
    </source>
</evidence>
<comment type="similarity">
    <text evidence="6">Belongs to the ABC-4 integral membrane protein family.</text>
</comment>
<dbReference type="EMBL" id="JARTFS010000006">
    <property type="protein sequence ID" value="MED4401774.1"/>
    <property type="molecule type" value="Genomic_DNA"/>
</dbReference>
<evidence type="ECO:0000256" key="6">
    <source>
        <dbReference type="ARBA" id="ARBA00038076"/>
    </source>
</evidence>
<evidence type="ECO:0000313" key="11">
    <source>
        <dbReference type="Proteomes" id="UP001342826"/>
    </source>
</evidence>
<protein>
    <submittedName>
        <fullName evidence="10">ABC transporter permease</fullName>
    </submittedName>
</protein>
<feature type="domain" description="MacB-like periplasmic core" evidence="9">
    <location>
        <begin position="21"/>
        <end position="240"/>
    </location>
</feature>
<sequence>MNLAENIRMALSSVLAHKMRSMLTMLGIIIGVAAVIIVVAIGQGGEQMLKSTFTGSSNTIDVYYQPSEEEMQTDPNAMMKSAFTQEDVRKLGEIPEVNKVVTLNMQNYLLRYKEETNDVTVFGMNKAYIEVNEIKVESGRNLVDTDFIGGNRVGIISYNLKEEMFKEMEPVGEVIWLKGQPIEIVGVMEKPEGLFAAFGTMEVYIPWNTMRSTFGVTDINQVTLQAKSTDELAVAGEKATEYLNKVHNTEDSYQVFNMEQIAEGIGQVTSIMTLIIGSIAGISLLVGGIGVMNIMLVSVTERTREIGIRKALGATKKQILTQFLIESVTLTLIGGIIGILLGAGIASLVSLFAGWPSLISWQVVVGGLLFSMIIGIIFGMLPANKAARLNPIESLRYE</sequence>
<feature type="transmembrane region" description="Helical" evidence="7">
    <location>
        <begin position="359"/>
        <end position="381"/>
    </location>
</feature>
<dbReference type="Pfam" id="PF02687">
    <property type="entry name" value="FtsX"/>
    <property type="match status" value="1"/>
</dbReference>
<dbReference type="PANTHER" id="PTHR30572:SF4">
    <property type="entry name" value="ABC TRANSPORTER PERMEASE YTRF"/>
    <property type="match status" value="1"/>
</dbReference>
<dbReference type="PANTHER" id="PTHR30572">
    <property type="entry name" value="MEMBRANE COMPONENT OF TRANSPORTER-RELATED"/>
    <property type="match status" value="1"/>
</dbReference>
<evidence type="ECO:0000259" key="8">
    <source>
        <dbReference type="Pfam" id="PF02687"/>
    </source>
</evidence>
<evidence type="ECO:0000256" key="7">
    <source>
        <dbReference type="SAM" id="Phobius"/>
    </source>
</evidence>
<name>A0ABU6NXD4_9BACI</name>
<evidence type="ECO:0000256" key="1">
    <source>
        <dbReference type="ARBA" id="ARBA00004651"/>
    </source>
</evidence>
<keyword evidence="3 7" id="KW-0812">Transmembrane</keyword>
<proteinExistence type="inferred from homology"/>
<comment type="subcellular location">
    <subcellularLocation>
        <location evidence="1">Cell membrane</location>
        <topology evidence="1">Multi-pass membrane protein</topology>
    </subcellularLocation>
</comment>
<dbReference type="GeneID" id="301142938"/>
<evidence type="ECO:0000256" key="5">
    <source>
        <dbReference type="ARBA" id="ARBA00023136"/>
    </source>
</evidence>
<keyword evidence="2" id="KW-1003">Cell membrane</keyword>
<evidence type="ECO:0000256" key="4">
    <source>
        <dbReference type="ARBA" id="ARBA00022989"/>
    </source>
</evidence>
<dbReference type="RefSeq" id="WP_066234811.1">
    <property type="nucleotide sequence ID" value="NZ_JARTFQ010000006.1"/>
</dbReference>
<accession>A0ABU6NXD4</accession>
<organism evidence="10 11">
    <name type="scientific">Metabacillus fastidiosus</name>
    <dbReference type="NCBI Taxonomy" id="1458"/>
    <lineage>
        <taxon>Bacteria</taxon>
        <taxon>Bacillati</taxon>
        <taxon>Bacillota</taxon>
        <taxon>Bacilli</taxon>
        <taxon>Bacillales</taxon>
        <taxon>Bacillaceae</taxon>
        <taxon>Metabacillus</taxon>
    </lineage>
</organism>
<keyword evidence="4 7" id="KW-1133">Transmembrane helix</keyword>
<keyword evidence="11" id="KW-1185">Reference proteome</keyword>
<feature type="domain" description="ABC3 transporter permease C-terminal" evidence="8">
    <location>
        <begin position="278"/>
        <end position="391"/>
    </location>
</feature>
<reference evidence="10 11" key="1">
    <citation type="submission" date="2023-03" db="EMBL/GenBank/DDBJ databases">
        <title>Bacillus Genome Sequencing.</title>
        <authorList>
            <person name="Dunlap C."/>
        </authorList>
    </citation>
    <scope>NUCLEOTIDE SEQUENCE [LARGE SCALE GENOMIC DNA]</scope>
    <source>
        <strain evidence="10 11">NRS-1717</strain>
    </source>
</reference>
<evidence type="ECO:0000313" key="10">
    <source>
        <dbReference type="EMBL" id="MED4401774.1"/>
    </source>
</evidence>
<gene>
    <name evidence="10" type="ORF">P9271_10640</name>
</gene>
<feature type="transmembrane region" description="Helical" evidence="7">
    <location>
        <begin position="21"/>
        <end position="42"/>
    </location>
</feature>
<evidence type="ECO:0000259" key="9">
    <source>
        <dbReference type="Pfam" id="PF12704"/>
    </source>
</evidence>
<feature type="transmembrane region" description="Helical" evidence="7">
    <location>
        <begin position="271"/>
        <end position="299"/>
    </location>
</feature>
<feature type="transmembrane region" description="Helical" evidence="7">
    <location>
        <begin position="320"/>
        <end position="353"/>
    </location>
</feature>
<keyword evidence="5 7" id="KW-0472">Membrane</keyword>
<dbReference type="Proteomes" id="UP001342826">
    <property type="component" value="Unassembled WGS sequence"/>
</dbReference>